<accession>A0AAD9D5H7</accession>
<feature type="compositionally biased region" description="Low complexity" evidence="11">
    <location>
        <begin position="346"/>
        <end position="356"/>
    </location>
</feature>
<dbReference type="InterPro" id="IPR018108">
    <property type="entry name" value="MCP_transmembrane"/>
</dbReference>
<keyword evidence="7 12" id="KW-1133">Transmembrane helix</keyword>
<feature type="repeat" description="Solcar" evidence="10">
    <location>
        <begin position="879"/>
        <end position="994"/>
    </location>
</feature>
<feature type="signal peptide" evidence="13">
    <location>
        <begin position="1"/>
        <end position="24"/>
    </location>
</feature>
<evidence type="ECO:0000256" key="9">
    <source>
        <dbReference type="ARBA" id="ARBA00023136"/>
    </source>
</evidence>
<sequence>MIALLQIIRQPLLLLLVLFSCSSSGYVNINSAAAFALSTQSQHGRTQHHQVVHSSNTVGAFCTQVGLPITISRSRHRLSSSKLAASSNSHDDDAHHPCTVDNSIHLDCNPASLISKEQRSTTIIQPPLLKSSSSSPLQQTDRRTALLQLLSISLLTISSLQPSQASELDSSTGELFSPKNQMIKGGGSIGGRGIPLKEQRAKNKQSLLKTSGLIQSVYETRFITYLTRFLLVYDPAARAWWKKNRARVAQLSASSAIDGGTNNTASIPEEYFNAGEQFAEFAESVEIGLADYFLGPYGSYASVAAAKAGLGAVAPARSSAGDNEGGVKKGGGMWESIFGGGKEEQSSTSTSLSSSSSKKKKKKSDDNANEEVKQNRQGVLNLFTLLSTRYTSMEEKQQLAILFSLISKPELQPVKEIKGLLGEIDNGTIAEIQLEVEDVLGDSDISRDYFRLSSRQGGGFASSDAQVISIEPPAPLGDDYRPAKIQTIMKPTSRILRINVVDGGEGYPVAPDVIVKQSGVSRQCEAVAIIDRKGSVSEVIVLNPGFGYGGSTARGQATLPTVEFRERIFARQKKKKSNNGSSPKKVKPAKAVVELEYQVAGATILDGGSGYSFDSPPDVKISLPATDPDWFVAPNIYGQSMDDDENQYIAARVTKIKRGGSGVILDTDAAMRGGIGQRVTRDILRTVLRDPVALLPPSVRPELSIDKGAAFYSIKSLPRPPSKDVILPSNYRSIDPLFGGIGRAPVTKNQVTLSADQYSRLALSGAICTVLVRTALNPLELVKTKVQLGNDEEIIQYAREKAGVKSESSQPEDKPALGTTQVIQSLIEVRGPLSLFQSADITFLASVVFGLFGFGATELFRRAFSAVFFDEAAAAANSPNEFVLLTAAGVATVLTCAAASPFELLRVRSMAQIENEGVKEIFVGFVDQNRQKRDMKTTSTSATAASVSSSAMVATKGLQLDDIKPFWSSFYPIVSRELPFAVTKFLVFDLAAGNIAGFINNSNLMGSDTKIQVGVGSAGLLLSAFSGALAGIAGAFVSHPADLILTLTSASSRQEGEEKDWRVIVKELLSSDGGVLNLYAGFPARAVFFFLVIGAQFFLYDYVKTLLEVGTDDLTLVLDVFYAIRQGL</sequence>
<proteinExistence type="inferred from homology"/>
<dbReference type="SUPFAM" id="SSF103506">
    <property type="entry name" value="Mitochondrial carrier"/>
    <property type="match status" value="1"/>
</dbReference>
<dbReference type="PANTHER" id="PTHR45671:SF12">
    <property type="entry name" value="MITOCHONDRIAL PHOSPHATE CARRIER PROTEIN"/>
    <property type="match status" value="1"/>
</dbReference>
<gene>
    <name evidence="14" type="ORF">QTG54_014810</name>
</gene>
<dbReference type="PANTHER" id="PTHR45671">
    <property type="entry name" value="SOLUTE CARRIER FAMILY 25 (MITOCHONDRIAL CARRIER PHOSPHATE CARRIER), MEMBER 3, LIKE-RELATED-RELATED"/>
    <property type="match status" value="1"/>
</dbReference>
<evidence type="ECO:0000256" key="12">
    <source>
        <dbReference type="SAM" id="Phobius"/>
    </source>
</evidence>
<keyword evidence="13" id="KW-0732">Signal</keyword>
<keyword evidence="15" id="KW-1185">Reference proteome</keyword>
<keyword evidence="3" id="KW-0813">Transport</keyword>
<feature type="chain" id="PRO_5042278660" evidence="13">
    <location>
        <begin position="25"/>
        <end position="1128"/>
    </location>
</feature>
<dbReference type="Gene3D" id="1.50.40.10">
    <property type="entry name" value="Mitochondrial carrier domain"/>
    <property type="match status" value="2"/>
</dbReference>
<evidence type="ECO:0000256" key="4">
    <source>
        <dbReference type="ARBA" id="ARBA00022692"/>
    </source>
</evidence>
<dbReference type="GO" id="GO:1990547">
    <property type="term" value="P:mitochondrial phosphate ion transmembrane transport"/>
    <property type="evidence" value="ECO:0007669"/>
    <property type="project" value="InterPro"/>
</dbReference>
<feature type="transmembrane region" description="Helical" evidence="12">
    <location>
        <begin position="978"/>
        <end position="999"/>
    </location>
</feature>
<dbReference type="GO" id="GO:0005743">
    <property type="term" value="C:mitochondrial inner membrane"/>
    <property type="evidence" value="ECO:0007669"/>
    <property type="project" value="UniProtKB-SubCell"/>
</dbReference>
<dbReference type="Pfam" id="PF00153">
    <property type="entry name" value="Mito_carr"/>
    <property type="match status" value="2"/>
</dbReference>
<comment type="subcellular location">
    <subcellularLocation>
        <location evidence="1">Mitochondrion inner membrane</location>
        <topology evidence="1">Multi-pass membrane protein</topology>
    </subcellularLocation>
</comment>
<evidence type="ECO:0000256" key="6">
    <source>
        <dbReference type="ARBA" id="ARBA00022792"/>
    </source>
</evidence>
<dbReference type="GO" id="GO:0005315">
    <property type="term" value="F:phosphate transmembrane transporter activity"/>
    <property type="evidence" value="ECO:0007669"/>
    <property type="project" value="InterPro"/>
</dbReference>
<evidence type="ECO:0000256" key="1">
    <source>
        <dbReference type="ARBA" id="ARBA00004448"/>
    </source>
</evidence>
<feature type="repeat" description="Solcar" evidence="10">
    <location>
        <begin position="756"/>
        <end position="863"/>
    </location>
</feature>
<keyword evidence="5" id="KW-0677">Repeat</keyword>
<evidence type="ECO:0000313" key="15">
    <source>
        <dbReference type="Proteomes" id="UP001224775"/>
    </source>
</evidence>
<feature type="region of interest" description="Disordered" evidence="11">
    <location>
        <begin position="315"/>
        <end position="373"/>
    </location>
</feature>
<feature type="compositionally biased region" description="Basic and acidic residues" evidence="11">
    <location>
        <begin position="363"/>
        <end position="373"/>
    </location>
</feature>
<evidence type="ECO:0000256" key="3">
    <source>
        <dbReference type="ARBA" id="ARBA00022448"/>
    </source>
</evidence>
<dbReference type="EMBL" id="JATAAI010000038">
    <property type="protein sequence ID" value="KAK1734562.1"/>
    <property type="molecule type" value="Genomic_DNA"/>
</dbReference>
<dbReference type="InterPro" id="IPR044677">
    <property type="entry name" value="SLC25A3/Pic2/Mir1-like"/>
</dbReference>
<evidence type="ECO:0000313" key="14">
    <source>
        <dbReference type="EMBL" id="KAK1734562.1"/>
    </source>
</evidence>
<dbReference type="AlphaFoldDB" id="A0AAD9D5H7"/>
<reference evidence="14" key="1">
    <citation type="submission" date="2023-06" db="EMBL/GenBank/DDBJ databases">
        <title>Survivors Of The Sea: Transcriptome response of Skeletonema marinoi to long-term dormancy.</title>
        <authorList>
            <person name="Pinder M.I.M."/>
            <person name="Kourtchenko O."/>
            <person name="Robertson E.K."/>
            <person name="Larsson T."/>
            <person name="Maumus F."/>
            <person name="Osuna-Cruz C.M."/>
            <person name="Vancaester E."/>
            <person name="Stenow R."/>
            <person name="Vandepoele K."/>
            <person name="Ploug H."/>
            <person name="Bruchert V."/>
            <person name="Godhe A."/>
            <person name="Topel M."/>
        </authorList>
    </citation>
    <scope>NUCLEOTIDE SEQUENCE</scope>
    <source>
        <strain evidence="14">R05AC</strain>
    </source>
</reference>
<evidence type="ECO:0000256" key="11">
    <source>
        <dbReference type="SAM" id="MobiDB-lite"/>
    </source>
</evidence>
<feature type="transmembrane region" description="Helical" evidence="12">
    <location>
        <begin position="1078"/>
        <end position="1100"/>
    </location>
</feature>
<evidence type="ECO:0000256" key="8">
    <source>
        <dbReference type="ARBA" id="ARBA00023128"/>
    </source>
</evidence>
<dbReference type="PROSITE" id="PS50920">
    <property type="entry name" value="SOLCAR"/>
    <property type="match status" value="3"/>
</dbReference>
<keyword evidence="9 10" id="KW-0472">Membrane</keyword>
<feature type="transmembrane region" description="Helical" evidence="12">
    <location>
        <begin position="1011"/>
        <end position="1037"/>
    </location>
</feature>
<evidence type="ECO:0000256" key="2">
    <source>
        <dbReference type="ARBA" id="ARBA00006375"/>
    </source>
</evidence>
<organism evidence="14 15">
    <name type="scientific">Skeletonema marinoi</name>
    <dbReference type="NCBI Taxonomy" id="267567"/>
    <lineage>
        <taxon>Eukaryota</taxon>
        <taxon>Sar</taxon>
        <taxon>Stramenopiles</taxon>
        <taxon>Ochrophyta</taxon>
        <taxon>Bacillariophyta</taxon>
        <taxon>Coscinodiscophyceae</taxon>
        <taxon>Thalassiosirophycidae</taxon>
        <taxon>Thalassiosirales</taxon>
        <taxon>Skeletonemataceae</taxon>
        <taxon>Skeletonema</taxon>
        <taxon>Skeletonema marinoi-dohrnii complex</taxon>
    </lineage>
</organism>
<keyword evidence="6" id="KW-0999">Mitochondrion inner membrane</keyword>
<comment type="caution">
    <text evidence="14">The sequence shown here is derived from an EMBL/GenBank/DDBJ whole genome shotgun (WGS) entry which is preliminary data.</text>
</comment>
<protein>
    <submittedName>
        <fullName evidence="14">Mitochondrial carrier protein</fullName>
    </submittedName>
</protein>
<dbReference type="InterPro" id="IPR023395">
    <property type="entry name" value="MCP_dom_sf"/>
</dbReference>
<evidence type="ECO:0000256" key="13">
    <source>
        <dbReference type="SAM" id="SignalP"/>
    </source>
</evidence>
<comment type="similarity">
    <text evidence="2">Belongs to the mitochondrial carrier (TC 2.A.29) family.</text>
</comment>
<keyword evidence="8" id="KW-0496">Mitochondrion</keyword>
<feature type="repeat" description="Solcar" evidence="10">
    <location>
        <begin position="1018"/>
        <end position="1106"/>
    </location>
</feature>
<evidence type="ECO:0000256" key="10">
    <source>
        <dbReference type="PROSITE-ProRule" id="PRU00282"/>
    </source>
</evidence>
<name>A0AAD9D5H7_9STRA</name>
<keyword evidence="4 10" id="KW-0812">Transmembrane</keyword>
<evidence type="ECO:0000256" key="5">
    <source>
        <dbReference type="ARBA" id="ARBA00022737"/>
    </source>
</evidence>
<dbReference type="Proteomes" id="UP001224775">
    <property type="component" value="Unassembled WGS sequence"/>
</dbReference>
<evidence type="ECO:0000256" key="7">
    <source>
        <dbReference type="ARBA" id="ARBA00022989"/>
    </source>
</evidence>